<protein>
    <recommendedName>
        <fullName evidence="1">Suppressor of fused-like domain-containing protein</fullName>
    </recommendedName>
</protein>
<sequence length="189" mass="20604">MPILIDHLERRLGVMEGGRRIAGLPEGGSLSIARFANGQLQGVVSYASIGLSNVPLQSRSAPRGLHMELIACEYQRDDTDDSLPSALTALAARLLREETAILRGEVVRLPGPLRPDSAMVGLYAALPVYFDPPFKSVVVENDCHVAVVWLVPVGAMEIRYIEKFGYPAFEGELVARAPDLLDLRRGEIV</sequence>
<dbReference type="Proteomes" id="UP000633509">
    <property type="component" value="Unassembled WGS sequence"/>
</dbReference>
<proteinExistence type="predicted"/>
<name>A0ABR9MBX6_9ACTN</name>
<dbReference type="Pfam" id="PF05076">
    <property type="entry name" value="SUFU"/>
    <property type="match status" value="1"/>
</dbReference>
<dbReference type="RefSeq" id="WP_192789950.1">
    <property type="nucleotide sequence ID" value="NZ_JADBEK010000001.1"/>
</dbReference>
<organism evidence="2 3">
    <name type="scientific">Nonomuraea angiospora</name>
    <dbReference type="NCBI Taxonomy" id="46172"/>
    <lineage>
        <taxon>Bacteria</taxon>
        <taxon>Bacillati</taxon>
        <taxon>Actinomycetota</taxon>
        <taxon>Actinomycetes</taxon>
        <taxon>Streptosporangiales</taxon>
        <taxon>Streptosporangiaceae</taxon>
        <taxon>Nonomuraea</taxon>
    </lineage>
</organism>
<dbReference type="InterPro" id="IPR020941">
    <property type="entry name" value="SUFU-like_domain"/>
</dbReference>
<accession>A0ABR9MBX6</accession>
<feature type="domain" description="Suppressor of fused-like" evidence="1">
    <location>
        <begin position="30"/>
        <end position="185"/>
    </location>
</feature>
<keyword evidence="3" id="KW-1185">Reference proteome</keyword>
<evidence type="ECO:0000313" key="3">
    <source>
        <dbReference type="Proteomes" id="UP000633509"/>
    </source>
</evidence>
<gene>
    <name evidence="2" type="ORF">H4W80_008280</name>
</gene>
<evidence type="ECO:0000313" key="2">
    <source>
        <dbReference type="EMBL" id="MBE1590022.1"/>
    </source>
</evidence>
<comment type="caution">
    <text evidence="2">The sequence shown here is derived from an EMBL/GenBank/DDBJ whole genome shotgun (WGS) entry which is preliminary data.</text>
</comment>
<reference evidence="2 3" key="1">
    <citation type="submission" date="2020-10" db="EMBL/GenBank/DDBJ databases">
        <title>Sequencing the genomes of 1000 actinobacteria strains.</title>
        <authorList>
            <person name="Klenk H.-P."/>
        </authorList>
    </citation>
    <scope>NUCLEOTIDE SEQUENCE [LARGE SCALE GENOMIC DNA]</scope>
    <source>
        <strain evidence="2 3">DSM 43173</strain>
    </source>
</reference>
<dbReference type="EMBL" id="JADBEK010000001">
    <property type="protein sequence ID" value="MBE1590022.1"/>
    <property type="molecule type" value="Genomic_DNA"/>
</dbReference>
<evidence type="ECO:0000259" key="1">
    <source>
        <dbReference type="Pfam" id="PF05076"/>
    </source>
</evidence>